<protein>
    <recommendedName>
        <fullName evidence="7">Small ribosomal subunit protein uS2m</fullName>
    </recommendedName>
    <alternativeName>
        <fullName evidence="8">28S ribosomal protein S2, mitochondrial</fullName>
    </alternativeName>
</protein>
<keyword evidence="5" id="KW-0687">Ribonucleoprotein</keyword>
<dbReference type="InterPro" id="IPR005706">
    <property type="entry name" value="Ribosomal_uS2_bac/mit/plastid"/>
</dbReference>
<dbReference type="GO" id="GO:0003735">
    <property type="term" value="F:structural constituent of ribosome"/>
    <property type="evidence" value="ECO:0007669"/>
    <property type="project" value="InterPro"/>
</dbReference>
<dbReference type="CDD" id="cd01425">
    <property type="entry name" value="RPS2"/>
    <property type="match status" value="1"/>
</dbReference>
<evidence type="ECO:0000256" key="5">
    <source>
        <dbReference type="ARBA" id="ARBA00023274"/>
    </source>
</evidence>
<dbReference type="FunFam" id="3.40.50.10490:FF:000026">
    <property type="entry name" value="28S ribosomal protein S2, mitochondrial"/>
    <property type="match status" value="1"/>
</dbReference>
<dbReference type="GO" id="GO:0006412">
    <property type="term" value="P:translation"/>
    <property type="evidence" value="ECO:0007669"/>
    <property type="project" value="InterPro"/>
</dbReference>
<gene>
    <name evidence="9" type="ORF">R5R35_005974</name>
</gene>
<comment type="subcellular location">
    <subcellularLocation>
        <location evidence="1">Mitochondrion</location>
    </subcellularLocation>
</comment>
<comment type="function">
    <text evidence="6">Required for mitoribosome formation and stability, and mitochondrial translation.</text>
</comment>
<comment type="caution">
    <text evidence="9">The sequence shown here is derived from an EMBL/GenBank/DDBJ whole genome shotgun (WGS) entry which is preliminary data.</text>
</comment>
<name>A0AAN9Z3J3_9ORTH</name>
<evidence type="ECO:0000256" key="6">
    <source>
        <dbReference type="ARBA" id="ARBA00059792"/>
    </source>
</evidence>
<sequence length="257" mass="29375">MTLFILRSLGSRARTAISEFSYECSRRSRLSTKPNVREEGLKSETDIETYLDPLKHPDYFKVHELFTISDLFEARVHYGHKIGSLNEYMKPYIFGSRQDHLIFDLDITARHLRQALNFTAHIAYQGGIILFISRNAQMAHTVETTALDCKEFAHTRYWRGGIFTNSQCIFGATTRLPDLCIFLNTLNNILTQHTAVVEAAKMNIPSVGIVDTNCNPLLLTYPVPGNDDTPCAIELYCKLFKEAILRGKEHRQKDIDQ</sequence>
<dbReference type="HAMAP" id="MF_00291_B">
    <property type="entry name" value="Ribosomal_uS2_B"/>
    <property type="match status" value="1"/>
</dbReference>
<evidence type="ECO:0000313" key="9">
    <source>
        <dbReference type="EMBL" id="KAK7794827.1"/>
    </source>
</evidence>
<dbReference type="InterPro" id="IPR001865">
    <property type="entry name" value="Ribosomal_uS2"/>
</dbReference>
<comment type="similarity">
    <text evidence="2">Belongs to the universal ribosomal protein uS2 family.</text>
</comment>
<dbReference type="Gene3D" id="3.40.50.10490">
    <property type="entry name" value="Glucose-6-phosphate isomerase like protein, domain 1"/>
    <property type="match status" value="1"/>
</dbReference>
<keyword evidence="3" id="KW-0689">Ribosomal protein</keyword>
<dbReference type="InterPro" id="IPR023591">
    <property type="entry name" value="Ribosomal_uS2_flav_dom_sf"/>
</dbReference>
<dbReference type="PANTHER" id="PTHR12534">
    <property type="entry name" value="30S RIBOSOMAL PROTEIN S2 PROKARYOTIC AND ORGANELLAR"/>
    <property type="match status" value="1"/>
</dbReference>
<evidence type="ECO:0000256" key="2">
    <source>
        <dbReference type="ARBA" id="ARBA00006242"/>
    </source>
</evidence>
<evidence type="ECO:0000256" key="4">
    <source>
        <dbReference type="ARBA" id="ARBA00023128"/>
    </source>
</evidence>
<dbReference type="PANTHER" id="PTHR12534:SF0">
    <property type="entry name" value="SMALL RIBOSOMAL SUBUNIT PROTEIN US2M"/>
    <property type="match status" value="1"/>
</dbReference>
<dbReference type="PRINTS" id="PR00395">
    <property type="entry name" value="RIBOSOMALS2"/>
</dbReference>
<evidence type="ECO:0000256" key="8">
    <source>
        <dbReference type="ARBA" id="ARBA00083109"/>
    </source>
</evidence>
<organism evidence="9 10">
    <name type="scientific">Gryllus longicercus</name>
    <dbReference type="NCBI Taxonomy" id="2509291"/>
    <lineage>
        <taxon>Eukaryota</taxon>
        <taxon>Metazoa</taxon>
        <taxon>Ecdysozoa</taxon>
        <taxon>Arthropoda</taxon>
        <taxon>Hexapoda</taxon>
        <taxon>Insecta</taxon>
        <taxon>Pterygota</taxon>
        <taxon>Neoptera</taxon>
        <taxon>Polyneoptera</taxon>
        <taxon>Orthoptera</taxon>
        <taxon>Ensifera</taxon>
        <taxon>Gryllidea</taxon>
        <taxon>Grylloidea</taxon>
        <taxon>Gryllidae</taxon>
        <taxon>Gryllinae</taxon>
        <taxon>Gryllus</taxon>
    </lineage>
</organism>
<dbReference type="GO" id="GO:0005743">
    <property type="term" value="C:mitochondrial inner membrane"/>
    <property type="evidence" value="ECO:0007669"/>
    <property type="project" value="UniProtKB-ARBA"/>
</dbReference>
<reference evidence="9 10" key="1">
    <citation type="submission" date="2024-03" db="EMBL/GenBank/DDBJ databases">
        <title>The genome assembly and annotation of the cricket Gryllus longicercus Weissman &amp; Gray.</title>
        <authorList>
            <person name="Szrajer S."/>
            <person name="Gray D."/>
            <person name="Ylla G."/>
        </authorList>
    </citation>
    <scope>NUCLEOTIDE SEQUENCE [LARGE SCALE GENOMIC DNA]</scope>
    <source>
        <strain evidence="9">DAG 2021-001</strain>
        <tissue evidence="9">Whole body minus gut</tissue>
    </source>
</reference>
<proteinExistence type="inferred from homology"/>
<keyword evidence="4" id="KW-0496">Mitochondrion</keyword>
<dbReference type="AlphaFoldDB" id="A0AAN9Z3J3"/>
<evidence type="ECO:0000313" key="10">
    <source>
        <dbReference type="Proteomes" id="UP001378592"/>
    </source>
</evidence>
<dbReference type="EMBL" id="JAZDUA010000317">
    <property type="protein sequence ID" value="KAK7794827.1"/>
    <property type="molecule type" value="Genomic_DNA"/>
</dbReference>
<evidence type="ECO:0000256" key="3">
    <source>
        <dbReference type="ARBA" id="ARBA00022980"/>
    </source>
</evidence>
<keyword evidence="10" id="KW-1185">Reference proteome</keyword>
<accession>A0AAN9Z3J3</accession>
<evidence type="ECO:0000256" key="1">
    <source>
        <dbReference type="ARBA" id="ARBA00004173"/>
    </source>
</evidence>
<dbReference type="SUPFAM" id="SSF52313">
    <property type="entry name" value="Ribosomal protein S2"/>
    <property type="match status" value="1"/>
</dbReference>
<dbReference type="GO" id="GO:0005763">
    <property type="term" value="C:mitochondrial small ribosomal subunit"/>
    <property type="evidence" value="ECO:0007669"/>
    <property type="project" value="UniProtKB-ARBA"/>
</dbReference>
<dbReference type="Pfam" id="PF00318">
    <property type="entry name" value="Ribosomal_S2"/>
    <property type="match status" value="1"/>
</dbReference>
<dbReference type="Proteomes" id="UP001378592">
    <property type="component" value="Unassembled WGS sequence"/>
</dbReference>
<evidence type="ECO:0000256" key="7">
    <source>
        <dbReference type="ARBA" id="ARBA00071390"/>
    </source>
</evidence>